<feature type="transmembrane region" description="Helical" evidence="1">
    <location>
        <begin position="80"/>
        <end position="101"/>
    </location>
</feature>
<dbReference type="RefSeq" id="WP_169325939.1">
    <property type="nucleotide sequence ID" value="NZ_JABCJJ010000042.1"/>
</dbReference>
<evidence type="ECO:0000256" key="2">
    <source>
        <dbReference type="SAM" id="SignalP"/>
    </source>
</evidence>
<feature type="signal peptide" evidence="2">
    <location>
        <begin position="1"/>
        <end position="28"/>
    </location>
</feature>
<gene>
    <name evidence="3" type="ORF">HIR71_15300</name>
</gene>
<keyword evidence="1" id="KW-0812">Transmembrane</keyword>
<dbReference type="AlphaFoldDB" id="A0A7Y0M0H1"/>
<dbReference type="EMBL" id="JABCJJ010000042">
    <property type="protein sequence ID" value="NMR21566.1"/>
    <property type="molecule type" value="Genomic_DNA"/>
</dbReference>
<organism evidence="3 4">
    <name type="scientific">Cellulomonas fimi</name>
    <dbReference type="NCBI Taxonomy" id="1708"/>
    <lineage>
        <taxon>Bacteria</taxon>
        <taxon>Bacillati</taxon>
        <taxon>Actinomycetota</taxon>
        <taxon>Actinomycetes</taxon>
        <taxon>Micrococcales</taxon>
        <taxon>Cellulomonadaceae</taxon>
        <taxon>Cellulomonas</taxon>
    </lineage>
</organism>
<name>A0A7Y0M0H1_CELFI</name>
<keyword evidence="4" id="KW-1185">Reference proteome</keyword>
<keyword evidence="1" id="KW-0472">Membrane</keyword>
<reference evidence="3 4" key="1">
    <citation type="submission" date="2020-04" db="EMBL/GenBank/DDBJ databases">
        <title>Sequencing and Assembly of C. fimi.</title>
        <authorList>
            <person name="Ramsey A.R."/>
        </authorList>
    </citation>
    <scope>NUCLEOTIDE SEQUENCE [LARGE SCALE GENOMIC DNA]</scope>
    <source>
        <strain evidence="3 4">SB</strain>
    </source>
</reference>
<evidence type="ECO:0000313" key="4">
    <source>
        <dbReference type="Proteomes" id="UP000562124"/>
    </source>
</evidence>
<feature type="chain" id="PRO_5039476642" evidence="2">
    <location>
        <begin position="29"/>
        <end position="146"/>
    </location>
</feature>
<keyword evidence="1" id="KW-1133">Transmembrane helix</keyword>
<keyword evidence="2" id="KW-0732">Signal</keyword>
<protein>
    <submittedName>
        <fullName evidence="3">Uncharacterized protein</fullName>
    </submittedName>
</protein>
<accession>A0A7Y0M0H1</accession>
<comment type="caution">
    <text evidence="3">The sequence shown here is derived from an EMBL/GenBank/DDBJ whole genome shotgun (WGS) entry which is preliminary data.</text>
</comment>
<evidence type="ECO:0000256" key="1">
    <source>
        <dbReference type="SAM" id="Phobius"/>
    </source>
</evidence>
<sequence>MRRLTALALASAVLAGLALMHGASGGMAQAGAHNVLPAVVASAEHSAGSVRSAGTDAASAPQVTVAVVGSSFLTALDAHGLLMVGCVLALAGGIALVFFRLAERWRRRIPRAPAPLGNALTAAARPSARAGRAVPIPDFSLCVMRV</sequence>
<dbReference type="Proteomes" id="UP000562124">
    <property type="component" value="Unassembled WGS sequence"/>
</dbReference>
<evidence type="ECO:0000313" key="3">
    <source>
        <dbReference type="EMBL" id="NMR21566.1"/>
    </source>
</evidence>
<proteinExistence type="predicted"/>